<dbReference type="RefSeq" id="WP_157415992.1">
    <property type="nucleotide sequence ID" value="NZ_BAAAMK010000004.1"/>
</dbReference>
<dbReference type="EC" id="1.4.3.-" evidence="1"/>
<keyword evidence="3" id="KW-1133">Transmembrane helix</keyword>
<dbReference type="InterPro" id="IPR036460">
    <property type="entry name" value="Cu_amine_oxidase_C_sf"/>
</dbReference>
<comment type="PTM">
    <text evidence="1">Topaquinone (TPQ) is generated by copper-dependent autoxidation of a specific tyrosyl residue.</text>
</comment>
<evidence type="ECO:0000256" key="3">
    <source>
        <dbReference type="SAM" id="Phobius"/>
    </source>
</evidence>
<feature type="compositionally biased region" description="Pro residues" evidence="2">
    <location>
        <begin position="456"/>
        <end position="474"/>
    </location>
</feature>
<dbReference type="Gene3D" id="2.70.98.20">
    <property type="entry name" value="Copper amine oxidase, catalytic domain"/>
    <property type="match status" value="1"/>
</dbReference>
<dbReference type="InterPro" id="IPR015798">
    <property type="entry name" value="Cu_amine_oxidase_C"/>
</dbReference>
<keyword evidence="1" id="KW-0801">TPQ</keyword>
<comment type="caution">
    <text evidence="6">The sequence shown here is derived from an EMBL/GenBank/DDBJ whole genome shotgun (WGS) entry which is preliminary data.</text>
</comment>
<keyword evidence="1" id="KW-0186">Copper</keyword>
<gene>
    <name evidence="6" type="ORF">GCM10009717_22460</name>
</gene>
<keyword evidence="3" id="KW-0812">Transmembrane</keyword>
<comment type="cofactor">
    <cofactor evidence="1">
        <name>Cu cation</name>
        <dbReference type="ChEBI" id="CHEBI:23378"/>
    </cofactor>
    <text evidence="1">Contains 1 topaquinone per subunit.</text>
</comment>
<keyword evidence="1" id="KW-0479">Metal-binding</keyword>
<comment type="similarity">
    <text evidence="1">Belongs to the copper/topaquinone oxidase family.</text>
</comment>
<dbReference type="PANTHER" id="PTHR10638">
    <property type="entry name" value="COPPER AMINE OXIDASE"/>
    <property type="match status" value="1"/>
</dbReference>
<keyword evidence="7" id="KW-1185">Reference proteome</keyword>
<evidence type="ECO:0000256" key="4">
    <source>
        <dbReference type="SAM" id="SignalP"/>
    </source>
</evidence>
<feature type="transmembrane region" description="Helical" evidence="3">
    <location>
        <begin position="594"/>
        <end position="615"/>
    </location>
</feature>
<dbReference type="Proteomes" id="UP001499954">
    <property type="component" value="Unassembled WGS sequence"/>
</dbReference>
<feature type="domain" description="Copper amine oxidase catalytic" evidence="5">
    <location>
        <begin position="53"/>
        <end position="424"/>
    </location>
</feature>
<feature type="signal peptide" evidence="4">
    <location>
        <begin position="1"/>
        <end position="31"/>
    </location>
</feature>
<evidence type="ECO:0000256" key="2">
    <source>
        <dbReference type="SAM" id="MobiDB-lite"/>
    </source>
</evidence>
<protein>
    <recommendedName>
        <fullName evidence="1">Amine oxidase</fullName>
        <ecNumber evidence="1">1.4.3.-</ecNumber>
    </recommendedName>
</protein>
<evidence type="ECO:0000256" key="1">
    <source>
        <dbReference type="RuleBase" id="RU000672"/>
    </source>
</evidence>
<proteinExistence type="inferred from homology"/>
<dbReference type="InterPro" id="IPR000269">
    <property type="entry name" value="Cu_amine_oxidase"/>
</dbReference>
<keyword evidence="4" id="KW-0732">Signal</keyword>
<reference evidence="6 7" key="1">
    <citation type="journal article" date="2019" name="Int. J. Syst. Evol. Microbiol.">
        <title>The Global Catalogue of Microorganisms (GCM) 10K type strain sequencing project: providing services to taxonomists for standard genome sequencing and annotation.</title>
        <authorList>
            <consortium name="The Broad Institute Genomics Platform"/>
            <consortium name="The Broad Institute Genome Sequencing Center for Infectious Disease"/>
            <person name="Wu L."/>
            <person name="Ma J."/>
        </authorList>
    </citation>
    <scope>NUCLEOTIDE SEQUENCE [LARGE SCALE GENOMIC DNA]</scope>
    <source>
        <strain evidence="6 7">JCM 13584</strain>
    </source>
</reference>
<dbReference type="EMBL" id="BAAAMK010000004">
    <property type="protein sequence ID" value="GAA1955938.1"/>
    <property type="molecule type" value="Genomic_DNA"/>
</dbReference>
<sequence length="626" mass="66288">MKRISRAIAVVATAVAVTAGLAVIPVTSASAAAPAVNCSGDARIEKSFDNGTDWQMCWRVDSKHGLVLEQVAVKAPGEDSFRRVLDSVSLGQLNVPYDTGKNVWNDITSYGFGNQYLQKLSAAECSTGTLRDYGQAWSVTRRGVTTNYLRTIPSLCITDTTRDLSYRSHEQTWGSIEDKPLFTATGQAFNLTIVSKVDWYEYATKVEFTDEGAISFNLGATGDISYEDFDADATTGWPVGTDAANYAASHWHNAFWRLDFGLDGQSVQQVEQYDSTLGEQGEMAPLMHTTGATIAHPANLVPAADTTWWRVVAPESRNADNHARSYEFVFPGSQLYQGNPITQPLISVTNYADCEQFASNNLNPACPNLSVLDYVANSADTSLTDPVAWVNSGFHHVVRDEDQSPMQTHWQSFSIMPRDWTAQSMSTPDARTCINGDTGGEIHSDETPCEAVVPTDPEPTDPPATTEPPAPTDPADPGTEEPVDGGADAPTLKLSTTELAPGESFGLEGAGFAEHESVEIVLHSDPITVGELTADGSGAISGTLKVPAAAPEGSHTVVVTGAQSGLTAKVAVTVAPAAGPAGTGAGLLASTGTALPIAAATVALLLLAVGGLLMVRRRRRSAISPI</sequence>
<dbReference type="SUPFAM" id="SSF49998">
    <property type="entry name" value="Amine oxidase catalytic domain"/>
    <property type="match status" value="1"/>
</dbReference>
<keyword evidence="3" id="KW-0472">Membrane</keyword>
<name>A0ABN2QPS5_9MICO</name>
<accession>A0ABN2QPS5</accession>
<organism evidence="6 7">
    <name type="scientific">Agromyces allii</name>
    <dbReference type="NCBI Taxonomy" id="393607"/>
    <lineage>
        <taxon>Bacteria</taxon>
        <taxon>Bacillati</taxon>
        <taxon>Actinomycetota</taxon>
        <taxon>Actinomycetes</taxon>
        <taxon>Micrococcales</taxon>
        <taxon>Microbacteriaceae</taxon>
        <taxon>Agromyces</taxon>
    </lineage>
</organism>
<keyword evidence="1" id="KW-0560">Oxidoreductase</keyword>
<evidence type="ECO:0000313" key="7">
    <source>
        <dbReference type="Proteomes" id="UP001499954"/>
    </source>
</evidence>
<feature type="chain" id="PRO_5046889374" description="Amine oxidase" evidence="4">
    <location>
        <begin position="32"/>
        <end position="626"/>
    </location>
</feature>
<evidence type="ECO:0000259" key="5">
    <source>
        <dbReference type="Pfam" id="PF01179"/>
    </source>
</evidence>
<dbReference type="Pfam" id="PF01179">
    <property type="entry name" value="Cu_amine_oxid"/>
    <property type="match status" value="1"/>
</dbReference>
<evidence type="ECO:0000313" key="6">
    <source>
        <dbReference type="EMBL" id="GAA1955938.1"/>
    </source>
</evidence>
<feature type="region of interest" description="Disordered" evidence="2">
    <location>
        <begin position="433"/>
        <end position="491"/>
    </location>
</feature>